<accession>A0ABR0FBG9</accession>
<dbReference type="InterPro" id="IPR018870">
    <property type="entry name" value="Tti2"/>
</dbReference>
<organism evidence="3 4">
    <name type="scientific">Podospora bellae-mahoneyi</name>
    <dbReference type="NCBI Taxonomy" id="2093777"/>
    <lineage>
        <taxon>Eukaryota</taxon>
        <taxon>Fungi</taxon>
        <taxon>Dikarya</taxon>
        <taxon>Ascomycota</taxon>
        <taxon>Pezizomycotina</taxon>
        <taxon>Sordariomycetes</taxon>
        <taxon>Sordariomycetidae</taxon>
        <taxon>Sordariales</taxon>
        <taxon>Podosporaceae</taxon>
        <taxon>Podospora</taxon>
    </lineage>
</organism>
<dbReference type="PANTHER" id="PTHR32226">
    <property type="entry name" value="TELO2-INTERACTING PROTEIN 2"/>
    <property type="match status" value="1"/>
</dbReference>
<comment type="caution">
    <text evidence="3">The sequence shown here is derived from an EMBL/GenBank/DDBJ whole genome shotgun (WGS) entry which is preliminary data.</text>
</comment>
<sequence length="551" mass="59988">MSWYKALLDAASAMNEKPDSIGDAIQALSQEVPDSITLDELLTGVSETVASSDKTRPENTERVQKALVVALTCLQQLDRIQEKASDQATAQELARVISTAIAPVLPVLNDDNGLPASFNDALSNNSKALNTHCKATSTIGLQCLEAIDNVFNPPTLDDDTLLTLIAYSHPDQNWSDDPTKITKIAAAILKTYPFPNKTDFITSTILLSYLRPLFSKSKPSTITSSGRKAEYQTDNSRDGIPDDTAATKPWKFTDLRSIPVFSWAVTEANNALISTHWPSYIPVLLTLTDDSTTHIRQTGLNILSNFLTKIPAKILQDTGLGQVFADAVSPILSYLPSLTPEDESLQLLEPAYKALLVLADKQSATGGKDGSGSSSRHKLLNHLIREGIFTGYFHAKNHVRIVELLCRETVEIVDAMGVHAVKHLKDMIPMISAILTDPFASAAPRTLLSAVKALQAVLRNCWPRLMTGSVWQDEIINALVMCWLHLDEPTNNISDDSLEEVRKELVTSFQALSAIARTEGTDLSARVEPLVAKAGSLAGLFLGLVDDDMGF</sequence>
<evidence type="ECO:0000313" key="3">
    <source>
        <dbReference type="EMBL" id="KAK4640435.1"/>
    </source>
</evidence>
<dbReference type="PANTHER" id="PTHR32226:SF2">
    <property type="entry name" value="TELO2-INTERACTING PROTEIN 2"/>
    <property type="match status" value="1"/>
</dbReference>
<dbReference type="InterPro" id="IPR016024">
    <property type="entry name" value="ARM-type_fold"/>
</dbReference>
<dbReference type="Proteomes" id="UP001322138">
    <property type="component" value="Unassembled WGS sequence"/>
</dbReference>
<reference evidence="3 4" key="1">
    <citation type="journal article" date="2023" name="bioRxiv">
        <title>High-quality genome assemblies of four members of thePodospora anserinaspecies complex.</title>
        <authorList>
            <person name="Ament-Velasquez S.L."/>
            <person name="Vogan A.A."/>
            <person name="Wallerman O."/>
            <person name="Hartmann F."/>
            <person name="Gautier V."/>
            <person name="Silar P."/>
            <person name="Giraud T."/>
            <person name="Johannesson H."/>
        </authorList>
    </citation>
    <scope>NUCLEOTIDE SEQUENCE [LARGE SCALE GENOMIC DNA]</scope>
    <source>
        <strain evidence="3 4">CBS 112042</strain>
    </source>
</reference>
<dbReference type="EMBL" id="JAFFGZ010000008">
    <property type="protein sequence ID" value="KAK4640435.1"/>
    <property type="molecule type" value="Genomic_DNA"/>
</dbReference>
<comment type="similarity">
    <text evidence="1">Belongs to the TTI2 family.</text>
</comment>
<gene>
    <name evidence="3" type="ORF">QC761_602910</name>
</gene>
<feature type="compositionally biased region" description="Basic and acidic residues" evidence="2">
    <location>
        <begin position="227"/>
        <end position="240"/>
    </location>
</feature>
<dbReference type="Pfam" id="PF10521">
    <property type="entry name" value="Tti2"/>
    <property type="match status" value="1"/>
</dbReference>
<evidence type="ECO:0000256" key="2">
    <source>
        <dbReference type="SAM" id="MobiDB-lite"/>
    </source>
</evidence>
<dbReference type="RefSeq" id="XP_062729411.1">
    <property type="nucleotide sequence ID" value="XM_062880739.1"/>
</dbReference>
<keyword evidence="4" id="KW-1185">Reference proteome</keyword>
<evidence type="ECO:0000313" key="4">
    <source>
        <dbReference type="Proteomes" id="UP001322138"/>
    </source>
</evidence>
<dbReference type="GeneID" id="87900221"/>
<evidence type="ECO:0000256" key="1">
    <source>
        <dbReference type="ARBA" id="ARBA00034736"/>
    </source>
</evidence>
<dbReference type="Gene3D" id="1.25.10.10">
    <property type="entry name" value="Leucine-rich Repeat Variant"/>
    <property type="match status" value="1"/>
</dbReference>
<name>A0ABR0FBG9_9PEZI</name>
<protein>
    <submittedName>
        <fullName evidence="3">Uncharacterized protein</fullName>
    </submittedName>
</protein>
<feature type="region of interest" description="Disordered" evidence="2">
    <location>
        <begin position="219"/>
        <end position="245"/>
    </location>
</feature>
<dbReference type="InterPro" id="IPR011989">
    <property type="entry name" value="ARM-like"/>
</dbReference>
<proteinExistence type="inferred from homology"/>
<dbReference type="SUPFAM" id="SSF48371">
    <property type="entry name" value="ARM repeat"/>
    <property type="match status" value="1"/>
</dbReference>